<feature type="non-terminal residue" evidence="2">
    <location>
        <position position="184"/>
    </location>
</feature>
<sequence>MDATKKAGDKLEPIEEYQAPQYAPTPLTATSAAFDTTLCHDPQHIFPQQKITDPPARTDNNGSAPPFSPGIRTATNAVSTPIVTATARTPQNLHPNAAVVATTPPVGLCSRCGFAGEVQDTYGPLACWQCRRDFLSALRRQPKPGTPICNRNCGLKDKCSYHRLKRFLDLGFDPSSVRTYKEQE</sequence>
<comment type="caution">
    <text evidence="2">The sequence shown here is derived from an EMBL/GenBank/DDBJ whole genome shotgun (WGS) entry which is preliminary data.</text>
</comment>
<feature type="region of interest" description="Disordered" evidence="1">
    <location>
        <begin position="48"/>
        <end position="73"/>
    </location>
</feature>
<name>A0AA36GAN2_9BILA</name>
<gene>
    <name evidence="2" type="ORF">MSPICULIGERA_LOCUS23363</name>
</gene>
<keyword evidence="3" id="KW-1185">Reference proteome</keyword>
<evidence type="ECO:0000313" key="3">
    <source>
        <dbReference type="Proteomes" id="UP001177023"/>
    </source>
</evidence>
<evidence type="ECO:0008006" key="4">
    <source>
        <dbReference type="Google" id="ProtNLM"/>
    </source>
</evidence>
<dbReference type="AlphaFoldDB" id="A0AA36GAN2"/>
<proteinExistence type="predicted"/>
<accession>A0AA36GAN2</accession>
<organism evidence="2 3">
    <name type="scientific">Mesorhabditis spiculigera</name>
    <dbReference type="NCBI Taxonomy" id="96644"/>
    <lineage>
        <taxon>Eukaryota</taxon>
        <taxon>Metazoa</taxon>
        <taxon>Ecdysozoa</taxon>
        <taxon>Nematoda</taxon>
        <taxon>Chromadorea</taxon>
        <taxon>Rhabditida</taxon>
        <taxon>Rhabditina</taxon>
        <taxon>Rhabditomorpha</taxon>
        <taxon>Rhabditoidea</taxon>
        <taxon>Rhabditidae</taxon>
        <taxon>Mesorhabditinae</taxon>
        <taxon>Mesorhabditis</taxon>
    </lineage>
</organism>
<dbReference type="Proteomes" id="UP001177023">
    <property type="component" value="Unassembled WGS sequence"/>
</dbReference>
<dbReference type="EMBL" id="CATQJA010002703">
    <property type="protein sequence ID" value="CAJ0585336.1"/>
    <property type="molecule type" value="Genomic_DNA"/>
</dbReference>
<reference evidence="2" key="1">
    <citation type="submission" date="2023-06" db="EMBL/GenBank/DDBJ databases">
        <authorList>
            <person name="Delattre M."/>
        </authorList>
    </citation>
    <scope>NUCLEOTIDE SEQUENCE</scope>
    <source>
        <strain evidence="2">AF72</strain>
    </source>
</reference>
<evidence type="ECO:0000313" key="2">
    <source>
        <dbReference type="EMBL" id="CAJ0585336.1"/>
    </source>
</evidence>
<protein>
    <recommendedName>
        <fullName evidence="4">Nuclear receptor domain-containing protein</fullName>
    </recommendedName>
</protein>
<evidence type="ECO:0000256" key="1">
    <source>
        <dbReference type="SAM" id="MobiDB-lite"/>
    </source>
</evidence>